<keyword evidence="4" id="KW-1185">Reference proteome</keyword>
<organism evidence="3 4">
    <name type="scientific">Natronomonas moolapensis (strain DSM 18674 / CECT 7526 / JCM 14361 / 8.8.11)</name>
    <dbReference type="NCBI Taxonomy" id="268739"/>
    <lineage>
        <taxon>Archaea</taxon>
        <taxon>Methanobacteriati</taxon>
        <taxon>Methanobacteriota</taxon>
        <taxon>Stenosarchaea group</taxon>
        <taxon>Halobacteria</taxon>
        <taxon>Halobacteriales</taxon>
        <taxon>Natronomonadaceae</taxon>
        <taxon>Natronomonas</taxon>
    </lineage>
</organism>
<feature type="transmembrane region" description="Helical" evidence="2">
    <location>
        <begin position="60"/>
        <end position="80"/>
    </location>
</feature>
<name>M1XS33_NATM8</name>
<evidence type="ECO:0008006" key="5">
    <source>
        <dbReference type="Google" id="ProtNLM"/>
    </source>
</evidence>
<accession>M1XS33</accession>
<feature type="transmembrane region" description="Helical" evidence="2">
    <location>
        <begin position="110"/>
        <end position="132"/>
    </location>
</feature>
<dbReference type="EMBL" id="HF582854">
    <property type="protein sequence ID" value="CCQ37128.1"/>
    <property type="molecule type" value="Genomic_DNA"/>
</dbReference>
<feature type="region of interest" description="Disordered" evidence="1">
    <location>
        <begin position="1"/>
        <end position="22"/>
    </location>
</feature>
<evidence type="ECO:0000256" key="2">
    <source>
        <dbReference type="SAM" id="Phobius"/>
    </source>
</evidence>
<dbReference type="RefSeq" id="WP_015409878.1">
    <property type="nucleotide sequence ID" value="NC_020388.1"/>
</dbReference>
<dbReference type="AlphaFoldDB" id="M1XS33"/>
<evidence type="ECO:0000256" key="1">
    <source>
        <dbReference type="SAM" id="MobiDB-lite"/>
    </source>
</evidence>
<keyword evidence="2" id="KW-1133">Transmembrane helix</keyword>
<evidence type="ECO:0000313" key="4">
    <source>
        <dbReference type="Proteomes" id="UP000011867"/>
    </source>
</evidence>
<keyword evidence="2" id="KW-0472">Membrane</keyword>
<dbReference type="Proteomes" id="UP000011867">
    <property type="component" value="Chromosome"/>
</dbReference>
<feature type="transmembrane region" description="Helical" evidence="2">
    <location>
        <begin position="87"/>
        <end position="104"/>
    </location>
</feature>
<gene>
    <name evidence="3" type="ordered locus">Nmlp_2985</name>
</gene>
<protein>
    <recommendedName>
        <fullName evidence="5">Integral membrane protein</fullName>
    </recommendedName>
</protein>
<reference evidence="3 4" key="1">
    <citation type="journal article" date="2013" name="Genome Announc.">
        <title>Genome of the haloarchaeon Natronomonas moolapensis, a neutrophilic member of a previously haloalkaliphilic genus.</title>
        <authorList>
            <person name="Dyall-Smith M.L."/>
            <person name="Pfeiffer F."/>
            <person name="Oberwinkler T."/>
            <person name="Klee K."/>
            <person name="Rampp M."/>
            <person name="Palm P."/>
            <person name="Gross K."/>
            <person name="Schuster S.C."/>
            <person name="Oesterhelt D."/>
        </authorList>
    </citation>
    <scope>NUCLEOTIDE SEQUENCE [LARGE SCALE GENOMIC DNA]</scope>
    <source>
        <strain evidence="4">DSM 18674 / JCM 14361 / 8.8.11</strain>
    </source>
</reference>
<sequence>MSRDDEYRFQPAEFDGEDDPRTTGGHAPLVIVGSLGVGLGLFLADPFVDPVGVSGVELDLAVLAAVSLSLGLLVGGISYARRGRVRLGVVHVVGALGWLSVLVGTTRSSAAALVVGGGALVVGAGALLFLTWRSRR</sequence>
<dbReference type="eggNOG" id="arCOG11104">
    <property type="taxonomic scope" value="Archaea"/>
</dbReference>
<keyword evidence="2" id="KW-0812">Transmembrane</keyword>
<dbReference type="KEGG" id="nmo:Nmlp_2985"/>
<evidence type="ECO:0000313" key="3">
    <source>
        <dbReference type="EMBL" id="CCQ37128.1"/>
    </source>
</evidence>
<dbReference type="GeneID" id="14652453"/>
<proteinExistence type="predicted"/>
<feature type="transmembrane region" description="Helical" evidence="2">
    <location>
        <begin position="29"/>
        <end position="48"/>
    </location>
</feature>
<dbReference type="STRING" id="268739.Nmlp_2985"/>
<dbReference type="HOGENOM" id="CLU_1881139_0_0_2"/>